<evidence type="ECO:0000256" key="4">
    <source>
        <dbReference type="ARBA" id="ARBA00023212"/>
    </source>
</evidence>
<dbReference type="PANTHER" id="PTHR21490:SF2">
    <property type="entry name" value="ENKURIN DOMAIN-CONTAINING PROTEIN 1"/>
    <property type="match status" value="1"/>
</dbReference>
<name>A0ABD0KY33_9CAEN</name>
<gene>
    <name evidence="8" type="ORF">BaRGS_00016887</name>
</gene>
<keyword evidence="4" id="KW-0206">Cytoskeleton</keyword>
<evidence type="ECO:0000256" key="1">
    <source>
        <dbReference type="ARBA" id="ARBA00004138"/>
    </source>
</evidence>
<evidence type="ECO:0000313" key="8">
    <source>
        <dbReference type="EMBL" id="KAK7491868.1"/>
    </source>
</evidence>
<feature type="domain" description="Enkurin" evidence="7">
    <location>
        <begin position="164"/>
        <end position="256"/>
    </location>
</feature>
<dbReference type="Proteomes" id="UP001519460">
    <property type="component" value="Unassembled WGS sequence"/>
</dbReference>
<evidence type="ECO:0000256" key="5">
    <source>
        <dbReference type="ARBA" id="ARBA00023273"/>
    </source>
</evidence>
<dbReference type="PANTHER" id="PTHR21490">
    <property type="entry name" value="ENKURIN-RELATED"/>
    <property type="match status" value="1"/>
</dbReference>
<feature type="region of interest" description="Disordered" evidence="6">
    <location>
        <begin position="69"/>
        <end position="94"/>
    </location>
</feature>
<dbReference type="PROSITE" id="PS51665">
    <property type="entry name" value="ENKURIN"/>
    <property type="match status" value="1"/>
</dbReference>
<dbReference type="EMBL" id="JACVVK020000109">
    <property type="protein sequence ID" value="KAK7491868.1"/>
    <property type="molecule type" value="Genomic_DNA"/>
</dbReference>
<comment type="caution">
    <text evidence="8">The sequence shown here is derived from an EMBL/GenBank/DDBJ whole genome shotgun (WGS) entry which is preliminary data.</text>
</comment>
<feature type="region of interest" description="Disordered" evidence="6">
    <location>
        <begin position="1"/>
        <end position="27"/>
    </location>
</feature>
<dbReference type="GO" id="GO:0005929">
    <property type="term" value="C:cilium"/>
    <property type="evidence" value="ECO:0007669"/>
    <property type="project" value="UniProtKB-SubCell"/>
</dbReference>
<accession>A0ABD0KY33</accession>
<organism evidence="8 9">
    <name type="scientific">Batillaria attramentaria</name>
    <dbReference type="NCBI Taxonomy" id="370345"/>
    <lineage>
        <taxon>Eukaryota</taxon>
        <taxon>Metazoa</taxon>
        <taxon>Spiralia</taxon>
        <taxon>Lophotrochozoa</taxon>
        <taxon>Mollusca</taxon>
        <taxon>Gastropoda</taxon>
        <taxon>Caenogastropoda</taxon>
        <taxon>Sorbeoconcha</taxon>
        <taxon>Cerithioidea</taxon>
        <taxon>Batillariidae</taxon>
        <taxon>Batillaria</taxon>
    </lineage>
</organism>
<reference evidence="8 9" key="1">
    <citation type="journal article" date="2023" name="Sci. Data">
        <title>Genome assembly of the Korean intertidal mud-creeper Batillaria attramentaria.</title>
        <authorList>
            <person name="Patra A.K."/>
            <person name="Ho P.T."/>
            <person name="Jun S."/>
            <person name="Lee S.J."/>
            <person name="Kim Y."/>
            <person name="Won Y.J."/>
        </authorList>
    </citation>
    <scope>NUCLEOTIDE SEQUENCE [LARGE SCALE GENOMIC DNA]</scope>
    <source>
        <strain evidence="8">Wonlab-2016</strain>
    </source>
</reference>
<evidence type="ECO:0000313" key="9">
    <source>
        <dbReference type="Proteomes" id="UP001519460"/>
    </source>
</evidence>
<comment type="subcellular location">
    <subcellularLocation>
        <location evidence="1">Cell projection</location>
        <location evidence="1">Cilium</location>
    </subcellularLocation>
    <subcellularLocation>
        <location evidence="2">Cytoplasm</location>
        <location evidence="2">Cytoskeleton</location>
    </subcellularLocation>
</comment>
<keyword evidence="3" id="KW-0963">Cytoplasm</keyword>
<feature type="compositionally biased region" description="Basic and acidic residues" evidence="6">
    <location>
        <begin position="1"/>
        <end position="10"/>
    </location>
</feature>
<keyword evidence="9" id="KW-1185">Reference proteome</keyword>
<dbReference type="InterPro" id="IPR052102">
    <property type="entry name" value="Enkurin_domain-protein"/>
</dbReference>
<sequence length="259" mass="29901">MKDHLSENVRRMRQIQRKCKQREAESQQPVKVLWKSEKYTDVPSRIKQDLQIPPPTPRPQSATFLRAHSRSGPLVKLESRPCTPDPSEKLTVPPASSANDVKLVRHNYDFIKVNGRLAKNSHVPRAPSLTALDDMKKKEEERMADYMRGENKGGVPLFHFSLKSRKKQWRREEEDRIANTPDPAMPPGHRALPENERRETLDLLRKKESEFVQQLAALPIGADTVRVRQKRQEIEGKLAELEEAIKIFSRPKVFVKVDP</sequence>
<evidence type="ECO:0000256" key="6">
    <source>
        <dbReference type="SAM" id="MobiDB-lite"/>
    </source>
</evidence>
<dbReference type="Pfam" id="PF13864">
    <property type="entry name" value="Enkurin"/>
    <property type="match status" value="1"/>
</dbReference>
<feature type="region of interest" description="Disordered" evidence="6">
    <location>
        <begin position="175"/>
        <end position="195"/>
    </location>
</feature>
<dbReference type="GO" id="GO:0005856">
    <property type="term" value="C:cytoskeleton"/>
    <property type="evidence" value="ECO:0007669"/>
    <property type="project" value="UniProtKB-SubCell"/>
</dbReference>
<feature type="compositionally biased region" description="Basic residues" evidence="6">
    <location>
        <begin position="11"/>
        <end position="20"/>
    </location>
</feature>
<evidence type="ECO:0000256" key="2">
    <source>
        <dbReference type="ARBA" id="ARBA00004245"/>
    </source>
</evidence>
<evidence type="ECO:0000259" key="7">
    <source>
        <dbReference type="PROSITE" id="PS51665"/>
    </source>
</evidence>
<evidence type="ECO:0000256" key="3">
    <source>
        <dbReference type="ARBA" id="ARBA00022490"/>
    </source>
</evidence>
<keyword evidence="5" id="KW-0966">Cell projection</keyword>
<dbReference type="AlphaFoldDB" id="A0ABD0KY33"/>
<proteinExistence type="predicted"/>
<protein>
    <recommendedName>
        <fullName evidence="7">Enkurin domain-containing protein</fullName>
    </recommendedName>
</protein>
<dbReference type="InterPro" id="IPR027012">
    <property type="entry name" value="Enkurin_dom"/>
</dbReference>